<gene>
    <name evidence="2" type="ORF">H8706_11190</name>
</gene>
<proteinExistence type="predicted"/>
<dbReference type="Proteomes" id="UP000647416">
    <property type="component" value="Unassembled WGS sequence"/>
</dbReference>
<sequence length="450" mass="51658">MINREEIAKNVQRLLQGYADSSNDIKITARTPKEADVYIDGKLFNTYLTEEKRFKNNIVKPQKLDDIFKITVNISRDDLAETKSQYEGAEIQLPATENEIKDAFERARITGEEQPYTIKNCRLYRQDAEIDLGAGADYIAKLNYLAKVMSRFSVYEHKLFRGYRQKKSLSLTDIDDLINISYNLHCCELVDGVCDAETLGRMYADNGMLEWLENANKEIWRFIDYEAIGENIRDTEKGIFTDDGYFTCNENEFSKVYDGVKFPEIFDDDKYIFKLYIAPKKSDGEKPERWLTLPVSKEGKANFLRELGADSFDDCVLLAVQSMEANIPMCVKDLSQLGLLNSLAHRMRDMEKSGELAKFKAVLEGFGCETLECATEYANRLQDFILYPEASSAIEYAKEIYTETFGRVIPEGFEKHFNFASYSVELMKTDKIAVTEYGVIKDKAAQNEPF</sequence>
<evidence type="ECO:0000313" key="3">
    <source>
        <dbReference type="Proteomes" id="UP000647416"/>
    </source>
</evidence>
<keyword evidence="1" id="KW-0175">Coiled coil</keyword>
<name>A0A926FDW8_9FIRM</name>
<evidence type="ECO:0000313" key="2">
    <source>
        <dbReference type="EMBL" id="MBC8597422.1"/>
    </source>
</evidence>
<evidence type="ECO:0000256" key="1">
    <source>
        <dbReference type="SAM" id="Coils"/>
    </source>
</evidence>
<dbReference type="EMBL" id="JACRTE010000029">
    <property type="protein sequence ID" value="MBC8597422.1"/>
    <property type="molecule type" value="Genomic_DNA"/>
</dbReference>
<feature type="coiled-coil region" evidence="1">
    <location>
        <begin position="79"/>
        <end position="106"/>
    </location>
</feature>
<dbReference type="InterPro" id="IPR041893">
    <property type="entry name" value="ArdA_dom3"/>
</dbReference>
<dbReference type="RefSeq" id="WP_262432695.1">
    <property type="nucleotide sequence ID" value="NZ_JACRTE010000029.1"/>
</dbReference>
<dbReference type="Gene3D" id="1.10.10.1190">
    <property type="entry name" value="Antirestriction protein ArdA, domain 3"/>
    <property type="match status" value="1"/>
</dbReference>
<keyword evidence="3" id="KW-1185">Reference proteome</keyword>
<reference evidence="2" key="1">
    <citation type="submission" date="2020-08" db="EMBL/GenBank/DDBJ databases">
        <title>Genome public.</title>
        <authorList>
            <person name="Liu C."/>
            <person name="Sun Q."/>
        </authorList>
    </citation>
    <scope>NUCLEOTIDE SEQUENCE</scope>
    <source>
        <strain evidence="2">NSJ-50</strain>
    </source>
</reference>
<organism evidence="2 3">
    <name type="scientific">Qingrenia yutianensis</name>
    <dbReference type="NCBI Taxonomy" id="2763676"/>
    <lineage>
        <taxon>Bacteria</taxon>
        <taxon>Bacillati</taxon>
        <taxon>Bacillota</taxon>
        <taxon>Clostridia</taxon>
        <taxon>Eubacteriales</taxon>
        <taxon>Oscillospiraceae</taxon>
        <taxon>Qingrenia</taxon>
    </lineage>
</organism>
<dbReference type="Pfam" id="PF07275">
    <property type="entry name" value="ArdA"/>
    <property type="match status" value="2"/>
</dbReference>
<comment type="caution">
    <text evidence="2">The sequence shown here is derived from an EMBL/GenBank/DDBJ whole genome shotgun (WGS) entry which is preliminary data.</text>
</comment>
<protein>
    <submittedName>
        <fullName evidence="2">Antirestriction protein ArdA</fullName>
    </submittedName>
</protein>
<dbReference type="InterPro" id="IPR009899">
    <property type="entry name" value="ArdA"/>
</dbReference>
<accession>A0A926FDW8</accession>
<dbReference type="AlphaFoldDB" id="A0A926FDW8"/>